<dbReference type="InterPro" id="IPR053164">
    <property type="entry name" value="IS1016-like_transposase"/>
</dbReference>
<accession>A0A6J1THK4</accession>
<feature type="compositionally biased region" description="Acidic residues" evidence="1">
    <location>
        <begin position="296"/>
        <end position="305"/>
    </location>
</feature>
<dbReference type="SMART" id="SM01126">
    <property type="entry name" value="DDE_Tnp_IS1595"/>
    <property type="match status" value="1"/>
</dbReference>
<dbReference type="InterPro" id="IPR024445">
    <property type="entry name" value="Tnp_ISXO2-like"/>
</dbReference>
<keyword evidence="3" id="KW-1185">Reference proteome</keyword>
<dbReference type="KEGG" id="foc:113215766"/>
<reference evidence="4" key="1">
    <citation type="submission" date="2025-08" db="UniProtKB">
        <authorList>
            <consortium name="RefSeq"/>
        </authorList>
    </citation>
    <scope>IDENTIFICATION</scope>
    <source>
        <tissue evidence="4">Whole organism</tissue>
    </source>
</reference>
<organism evidence="3 4">
    <name type="scientific">Frankliniella occidentalis</name>
    <name type="common">Western flower thrips</name>
    <name type="synonym">Euthrips occidentalis</name>
    <dbReference type="NCBI Taxonomy" id="133901"/>
    <lineage>
        <taxon>Eukaryota</taxon>
        <taxon>Metazoa</taxon>
        <taxon>Ecdysozoa</taxon>
        <taxon>Arthropoda</taxon>
        <taxon>Hexapoda</taxon>
        <taxon>Insecta</taxon>
        <taxon>Pterygota</taxon>
        <taxon>Neoptera</taxon>
        <taxon>Paraneoptera</taxon>
        <taxon>Thysanoptera</taxon>
        <taxon>Terebrantia</taxon>
        <taxon>Thripoidea</taxon>
        <taxon>Thripidae</taxon>
        <taxon>Frankliniella</taxon>
    </lineage>
</organism>
<dbReference type="RefSeq" id="XP_026291220.2">
    <property type="nucleotide sequence ID" value="XM_026435435.2"/>
</dbReference>
<dbReference type="PANTHER" id="PTHR47163:SF2">
    <property type="entry name" value="SI:DKEY-17M8.2"/>
    <property type="match status" value="1"/>
</dbReference>
<dbReference type="AlphaFoldDB" id="A0A6J1THK4"/>
<feature type="domain" description="ISXO2-like transposase" evidence="2">
    <location>
        <begin position="132"/>
        <end position="272"/>
    </location>
</feature>
<dbReference type="PANTHER" id="PTHR47163">
    <property type="entry name" value="DDE_TNP_IS1595 DOMAIN-CONTAINING PROTEIN"/>
    <property type="match status" value="1"/>
</dbReference>
<dbReference type="OrthoDB" id="424490at2759"/>
<dbReference type="Proteomes" id="UP000504606">
    <property type="component" value="Unplaced"/>
</dbReference>
<evidence type="ECO:0000259" key="2">
    <source>
        <dbReference type="SMART" id="SM01126"/>
    </source>
</evidence>
<dbReference type="Pfam" id="PF12762">
    <property type="entry name" value="DDE_Tnp_IS1595"/>
    <property type="match status" value="1"/>
</dbReference>
<proteinExistence type="predicted"/>
<dbReference type="GeneID" id="113215766"/>
<evidence type="ECO:0000256" key="1">
    <source>
        <dbReference type="SAM" id="MobiDB-lite"/>
    </source>
</evidence>
<sequence>MEGMNMWKLFEKSQCTDWEYLKWLQEVGMITSSYSCSDCNVDMVLGKKNRCQDGSVWRCKRCKNTRTVRSGSWFEKSKMPLRKIVLITYMWAERFSQAQVMRECSISSKTVVDWFSFCREVCTTLMLRYHEPIGGEGKIVEIDESMFNKRKQNRGSKKKCQQWVFGGVEQGSNKCFLAKVDRRDAKTLVPLIMKNIRPGTTIYSDSWKAYDTLGRRGYRHLKVNHSITFKDGECCTNTIEGMWGLVKRMFPRCNRQKKQFDSYLAEFMFRRRFMQGKDSLASFVEQIVNLYKPSTEDTDAEDSETETAAGSDSE</sequence>
<protein>
    <submittedName>
        <fullName evidence="4">Uncharacterized protein LOC113215766</fullName>
    </submittedName>
</protein>
<name>A0A6J1THK4_FRAOC</name>
<gene>
    <name evidence="4" type="primary">LOC113215766</name>
</gene>
<feature type="region of interest" description="Disordered" evidence="1">
    <location>
        <begin position="294"/>
        <end position="314"/>
    </location>
</feature>
<dbReference type="NCBIfam" id="NF033547">
    <property type="entry name" value="transpos_IS1595"/>
    <property type="match status" value="1"/>
</dbReference>
<evidence type="ECO:0000313" key="3">
    <source>
        <dbReference type="Proteomes" id="UP000504606"/>
    </source>
</evidence>
<evidence type="ECO:0000313" key="4">
    <source>
        <dbReference type="RefSeq" id="XP_026291220.2"/>
    </source>
</evidence>